<gene>
    <name evidence="7" type="ORF">ACFFVI_02090</name>
</gene>
<evidence type="ECO:0000313" key="8">
    <source>
        <dbReference type="Proteomes" id="UP001589748"/>
    </source>
</evidence>
<keyword evidence="8" id="KW-1185">Reference proteome</keyword>
<evidence type="ECO:0000256" key="1">
    <source>
        <dbReference type="ARBA" id="ARBA00004202"/>
    </source>
</evidence>
<dbReference type="PROSITE" id="PS50893">
    <property type="entry name" value="ABC_TRANSPORTER_2"/>
    <property type="match status" value="1"/>
</dbReference>
<evidence type="ECO:0000313" key="7">
    <source>
        <dbReference type="EMBL" id="MFB9375748.1"/>
    </source>
</evidence>
<keyword evidence="5" id="KW-0046">Antibiotic resistance</keyword>
<organism evidence="7 8">
    <name type="scientific">Kineococcus gynurae</name>
    <dbReference type="NCBI Taxonomy" id="452979"/>
    <lineage>
        <taxon>Bacteria</taxon>
        <taxon>Bacillati</taxon>
        <taxon>Actinomycetota</taxon>
        <taxon>Actinomycetes</taxon>
        <taxon>Kineosporiales</taxon>
        <taxon>Kineosporiaceae</taxon>
        <taxon>Kineococcus</taxon>
    </lineage>
</organism>
<dbReference type="PROSITE" id="PS00211">
    <property type="entry name" value="ABC_TRANSPORTER_1"/>
    <property type="match status" value="1"/>
</dbReference>
<evidence type="ECO:0000256" key="3">
    <source>
        <dbReference type="ARBA" id="ARBA00022741"/>
    </source>
</evidence>
<evidence type="ECO:0000256" key="5">
    <source>
        <dbReference type="ARBA" id="ARBA00023251"/>
    </source>
</evidence>
<dbReference type="Proteomes" id="UP001589748">
    <property type="component" value="Unassembled WGS sequence"/>
</dbReference>
<evidence type="ECO:0000256" key="2">
    <source>
        <dbReference type="ARBA" id="ARBA00022448"/>
    </source>
</evidence>
<dbReference type="InterPro" id="IPR017871">
    <property type="entry name" value="ABC_transporter-like_CS"/>
</dbReference>
<comment type="caution">
    <text evidence="7">The sequence shown here is derived from an EMBL/GenBank/DDBJ whole genome shotgun (WGS) entry which is preliminary data.</text>
</comment>
<dbReference type="Pfam" id="PF00005">
    <property type="entry name" value="ABC_tran"/>
    <property type="match status" value="1"/>
</dbReference>
<sequence length="321" mass="34032">MDSTREELAVEVADLERRYRLGRAPNGTARWTTAVAGVSFTVRRGEVFGLLGTNGAGKTSTIDVVAGLARADAGTVRVLGEDPVRGRRTIRPRIGTVLQSGGLPGGLTVAEAGAMWAGTLTAPRPLTDILQVVGLTHRLDVAVASLSGGERRRLDVGLALLGEPDLLLLDEPTTGLDAESRRRIWDLIRGLVATGTAVLLTTHHLEEAEELSDRLAIMHAGRIAAEGTVAEIVADHDAEIRWGVSAGAPPPELLGHDCVAVDDRHVTVRTTTLQRSLSTVLTWAAAQDLVLPELRATPASLETAFLDVARSENENPMEVAA</sequence>
<dbReference type="GO" id="GO:0005524">
    <property type="term" value="F:ATP binding"/>
    <property type="evidence" value="ECO:0007669"/>
    <property type="project" value="UniProtKB-KW"/>
</dbReference>
<dbReference type="SUPFAM" id="SSF52540">
    <property type="entry name" value="P-loop containing nucleoside triphosphate hydrolases"/>
    <property type="match status" value="1"/>
</dbReference>
<dbReference type="Gene3D" id="3.40.50.300">
    <property type="entry name" value="P-loop containing nucleotide triphosphate hydrolases"/>
    <property type="match status" value="1"/>
</dbReference>
<dbReference type="RefSeq" id="WP_380139979.1">
    <property type="nucleotide sequence ID" value="NZ_JBHLUI010000012.1"/>
</dbReference>
<dbReference type="PANTHER" id="PTHR42711">
    <property type="entry name" value="ABC TRANSPORTER ATP-BINDING PROTEIN"/>
    <property type="match status" value="1"/>
</dbReference>
<name>A0ABV5LNS8_9ACTN</name>
<dbReference type="EMBL" id="JBHMDM010000001">
    <property type="protein sequence ID" value="MFB9375748.1"/>
    <property type="molecule type" value="Genomic_DNA"/>
</dbReference>
<dbReference type="InterPro" id="IPR003593">
    <property type="entry name" value="AAA+_ATPase"/>
</dbReference>
<dbReference type="CDD" id="cd03230">
    <property type="entry name" value="ABC_DR_subfamily_A"/>
    <property type="match status" value="1"/>
</dbReference>
<evidence type="ECO:0000259" key="6">
    <source>
        <dbReference type="PROSITE" id="PS50893"/>
    </source>
</evidence>
<comment type="subcellular location">
    <subcellularLocation>
        <location evidence="1">Cell membrane</location>
        <topology evidence="1">Peripheral membrane protein</topology>
    </subcellularLocation>
</comment>
<dbReference type="InterPro" id="IPR027417">
    <property type="entry name" value="P-loop_NTPase"/>
</dbReference>
<proteinExistence type="predicted"/>
<dbReference type="SMART" id="SM00382">
    <property type="entry name" value="AAA"/>
    <property type="match status" value="1"/>
</dbReference>
<dbReference type="InterPro" id="IPR003439">
    <property type="entry name" value="ABC_transporter-like_ATP-bd"/>
</dbReference>
<keyword evidence="2" id="KW-0813">Transport</keyword>
<evidence type="ECO:0000256" key="4">
    <source>
        <dbReference type="ARBA" id="ARBA00022840"/>
    </source>
</evidence>
<keyword evidence="3" id="KW-0547">Nucleotide-binding</keyword>
<protein>
    <submittedName>
        <fullName evidence="7">ABC transporter ATP-binding protein</fullName>
    </submittedName>
</protein>
<dbReference type="InterPro" id="IPR050763">
    <property type="entry name" value="ABC_transporter_ATP-binding"/>
</dbReference>
<keyword evidence="4 7" id="KW-0067">ATP-binding</keyword>
<accession>A0ABV5LNS8</accession>
<dbReference type="PANTHER" id="PTHR42711:SF16">
    <property type="entry name" value="ABC TRANSPORTER ATP-BINDING PROTEIN"/>
    <property type="match status" value="1"/>
</dbReference>
<feature type="domain" description="ABC transporter" evidence="6">
    <location>
        <begin position="10"/>
        <end position="245"/>
    </location>
</feature>
<reference evidence="7 8" key="1">
    <citation type="submission" date="2024-09" db="EMBL/GenBank/DDBJ databases">
        <authorList>
            <person name="Sun Q."/>
            <person name="Mori K."/>
        </authorList>
    </citation>
    <scope>NUCLEOTIDE SEQUENCE [LARGE SCALE GENOMIC DNA]</scope>
    <source>
        <strain evidence="7 8">TISTR 1856</strain>
    </source>
</reference>